<dbReference type="SUPFAM" id="SSF53254">
    <property type="entry name" value="Phosphoglycerate mutase-like"/>
    <property type="match status" value="1"/>
</dbReference>
<evidence type="ECO:0000256" key="1">
    <source>
        <dbReference type="SAM" id="MobiDB-lite"/>
    </source>
</evidence>
<dbReference type="GO" id="GO:0005737">
    <property type="term" value="C:cytoplasm"/>
    <property type="evidence" value="ECO:0007669"/>
    <property type="project" value="TreeGrafter"/>
</dbReference>
<proteinExistence type="predicted"/>
<gene>
    <name evidence="2" type="ORF">JF887_05115</name>
</gene>
<evidence type="ECO:0000313" key="3">
    <source>
        <dbReference type="Proteomes" id="UP000614410"/>
    </source>
</evidence>
<feature type="region of interest" description="Disordered" evidence="1">
    <location>
        <begin position="196"/>
        <end position="219"/>
    </location>
</feature>
<name>A0A934N995_9BACT</name>
<dbReference type="Gene3D" id="3.40.50.1240">
    <property type="entry name" value="Phosphoglycerate mutase-like"/>
    <property type="match status" value="1"/>
</dbReference>
<dbReference type="InterPro" id="IPR050275">
    <property type="entry name" value="PGM_Phosphatase"/>
</dbReference>
<comment type="caution">
    <text evidence="2">The sequence shown here is derived from an EMBL/GenBank/DDBJ whole genome shotgun (WGS) entry which is preliminary data.</text>
</comment>
<dbReference type="CDD" id="cd07067">
    <property type="entry name" value="HP_PGM_like"/>
    <property type="match status" value="1"/>
</dbReference>
<dbReference type="PANTHER" id="PTHR48100">
    <property type="entry name" value="BROAD-SPECIFICITY PHOSPHATASE YOR283W-RELATED"/>
    <property type="match status" value="1"/>
</dbReference>
<evidence type="ECO:0000313" key="2">
    <source>
        <dbReference type="EMBL" id="MBJ7608797.1"/>
    </source>
</evidence>
<accession>A0A934N995</accession>
<organism evidence="2 3">
    <name type="scientific">Candidatus Amunia macphersoniae</name>
    <dbReference type="NCBI Taxonomy" id="3127014"/>
    <lineage>
        <taxon>Bacteria</taxon>
        <taxon>Bacillati</taxon>
        <taxon>Candidatus Dormiibacterota</taxon>
        <taxon>Candidatus Dormibacteria</taxon>
        <taxon>Candidatus Aeolococcales</taxon>
        <taxon>Candidatus Aeolococcaceae</taxon>
        <taxon>Candidatus Amunia</taxon>
    </lineage>
</organism>
<dbReference type="AlphaFoldDB" id="A0A934N995"/>
<reference evidence="2 3" key="1">
    <citation type="submission" date="2020-10" db="EMBL/GenBank/DDBJ databases">
        <title>Ca. Dormibacterota MAGs.</title>
        <authorList>
            <person name="Montgomery K."/>
        </authorList>
    </citation>
    <scope>NUCLEOTIDE SEQUENCE [LARGE SCALE GENOMIC DNA]</scope>
    <source>
        <strain evidence="2">Mitchell_Peninsula_5</strain>
    </source>
</reference>
<dbReference type="Pfam" id="PF00300">
    <property type="entry name" value="His_Phos_1"/>
    <property type="match status" value="1"/>
</dbReference>
<protein>
    <submittedName>
        <fullName evidence="2">Histidine phosphatase family protein</fullName>
    </submittedName>
</protein>
<dbReference type="InterPro" id="IPR029033">
    <property type="entry name" value="His_PPase_superfam"/>
</dbReference>
<dbReference type="InterPro" id="IPR013078">
    <property type="entry name" value="His_Pase_superF_clade-1"/>
</dbReference>
<sequence length="219" mass="24038">MPRPAITRVFLARHCDVRNPEGVLYGHLPNFPLSDRGVQQAHAQGRFLATTGATHIHASPLLRAQQTAEIVAGHIGGATITTTVDLVEARFGHYLEGIKPAQVPWRRPLWMIHMVRPGLLPNDETVEQMAARVERPIRRILAAAREQGGILVSHGDPIQAFWVHALGRPSWALHRLQCAKGGMLLLDYTRGQLGDIEYRPPESSETGPGDARSEAGDIA</sequence>
<dbReference type="Proteomes" id="UP000614410">
    <property type="component" value="Unassembled WGS sequence"/>
</dbReference>
<dbReference type="PANTHER" id="PTHR48100:SF1">
    <property type="entry name" value="HISTIDINE PHOSPHATASE FAMILY PROTEIN-RELATED"/>
    <property type="match status" value="1"/>
</dbReference>
<dbReference type="SMART" id="SM00855">
    <property type="entry name" value="PGAM"/>
    <property type="match status" value="1"/>
</dbReference>
<dbReference type="EMBL" id="JAEKNN010000025">
    <property type="protein sequence ID" value="MBJ7608797.1"/>
    <property type="molecule type" value="Genomic_DNA"/>
</dbReference>
<dbReference type="GO" id="GO:0016791">
    <property type="term" value="F:phosphatase activity"/>
    <property type="evidence" value="ECO:0007669"/>
    <property type="project" value="TreeGrafter"/>
</dbReference>